<keyword evidence="1" id="KW-0812">Transmembrane</keyword>
<feature type="transmembrane region" description="Helical" evidence="1">
    <location>
        <begin position="7"/>
        <end position="24"/>
    </location>
</feature>
<dbReference type="Proteomes" id="UP000318778">
    <property type="component" value="Segment"/>
</dbReference>
<sequence>MINDYEPLLLMGFIGITLLANHALSVGSKFNIIFSIHSVFFMWFLYHFMYSVL</sequence>
<evidence type="ECO:0000313" key="3">
    <source>
        <dbReference type="Proteomes" id="UP000318778"/>
    </source>
</evidence>
<dbReference type="Pfam" id="PF06269">
    <property type="entry name" value="DUF1029"/>
    <property type="match status" value="1"/>
</dbReference>
<accession>A0A2C9DSR9</accession>
<dbReference type="KEGG" id="vg:65100313"/>
<proteinExistence type="predicted"/>
<reference evidence="2" key="1">
    <citation type="journal article" date="2017" name="Virus Res.">
        <title>Complete genomic characterisation of two novel poxviruses (WKPV and EKPV) from western and eastern grey kangaroos.</title>
        <authorList>
            <person name="Bennett M."/>
            <person name="Tu S.L."/>
            <person name="Upton C."/>
            <person name="McArtor C."/>
            <person name="Gillett A."/>
            <person name="Laird T."/>
            <person name="O'Dea M."/>
        </authorList>
    </citation>
    <scope>NUCLEOTIDE SEQUENCE [LARGE SCALE GENOMIC DNA]</scope>
    <source>
        <strain evidence="2">Western Australia</strain>
    </source>
</reference>
<protein>
    <submittedName>
        <fullName evidence="2">Nonessential IMV membrane protein</fullName>
    </submittedName>
</protein>
<evidence type="ECO:0000313" key="2">
    <source>
        <dbReference type="EMBL" id="ATI21052.1"/>
    </source>
</evidence>
<name>A0A2C9DSR9_9POXV</name>
<evidence type="ECO:0000256" key="1">
    <source>
        <dbReference type="SAM" id="Phobius"/>
    </source>
</evidence>
<dbReference type="EMBL" id="MF467280">
    <property type="protein sequence ID" value="ATI21052.1"/>
    <property type="molecule type" value="Genomic_DNA"/>
</dbReference>
<dbReference type="GeneID" id="65100313"/>
<organism evidence="2">
    <name type="scientific">Western grey kangaroopox virus</name>
    <dbReference type="NCBI Taxonomy" id="1566307"/>
    <lineage>
        <taxon>Viruses</taxon>
        <taxon>Varidnaviria</taxon>
        <taxon>Bamfordvirae</taxon>
        <taxon>Nucleocytoviricota</taxon>
        <taxon>Pokkesviricetes</taxon>
        <taxon>Chitovirales</taxon>
        <taxon>Poxviridae</taxon>
        <taxon>Chordopoxvirinae</taxon>
        <taxon>Macropopoxvirus</taxon>
        <taxon>Macropopoxvirus mfuliginosuspox</taxon>
        <taxon>Western kangaroopox virus</taxon>
    </lineage>
</organism>
<keyword evidence="3" id="KW-1185">Reference proteome</keyword>
<feature type="transmembrane region" description="Helical" evidence="1">
    <location>
        <begin position="30"/>
        <end position="49"/>
    </location>
</feature>
<keyword evidence="1" id="KW-1133">Transmembrane helix</keyword>
<dbReference type="InterPro" id="IPR009372">
    <property type="entry name" value="Poxvirus_A14.5"/>
</dbReference>
<dbReference type="RefSeq" id="YP_010085242.1">
    <property type="nucleotide sequence ID" value="NC_055228.1"/>
</dbReference>
<keyword evidence="1" id="KW-0472">Membrane</keyword>